<dbReference type="InterPro" id="IPR036866">
    <property type="entry name" value="RibonucZ/Hydroxyglut_hydro"/>
</dbReference>
<dbReference type="Pfam" id="PF00091">
    <property type="entry name" value="Tubulin"/>
    <property type="match status" value="1"/>
</dbReference>
<evidence type="ECO:0000256" key="18">
    <source>
        <dbReference type="SAM" id="Coils"/>
    </source>
</evidence>
<feature type="compositionally biased region" description="Acidic residues" evidence="19">
    <location>
        <begin position="141"/>
        <end position="152"/>
    </location>
</feature>
<dbReference type="InterPro" id="IPR008280">
    <property type="entry name" value="Tub_FtsZ_C"/>
</dbReference>
<evidence type="ECO:0000256" key="17">
    <source>
        <dbReference type="RuleBase" id="RU365006"/>
    </source>
</evidence>
<dbReference type="SMART" id="SM00865">
    <property type="entry name" value="Tubulin_C"/>
    <property type="match status" value="1"/>
</dbReference>
<evidence type="ECO:0000256" key="6">
    <source>
        <dbReference type="ARBA" id="ARBA00022664"/>
    </source>
</evidence>
<evidence type="ECO:0000259" key="22">
    <source>
        <dbReference type="SMART" id="SM01027"/>
    </source>
</evidence>
<keyword evidence="17" id="KW-0694">RNA-binding</keyword>
<evidence type="ECO:0000256" key="9">
    <source>
        <dbReference type="ARBA" id="ARBA00022741"/>
    </source>
</evidence>
<feature type="region of interest" description="Disordered" evidence="19">
    <location>
        <begin position="40"/>
        <end position="61"/>
    </location>
</feature>
<evidence type="ECO:0000256" key="16">
    <source>
        <dbReference type="ARBA" id="ARBA00049117"/>
    </source>
</evidence>
<keyword evidence="9" id="KW-0547">Nucleotide-binding</keyword>
<evidence type="ECO:0000256" key="13">
    <source>
        <dbReference type="ARBA" id="ARBA00023212"/>
    </source>
</evidence>
<dbReference type="Gene3D" id="3.40.50.1440">
    <property type="entry name" value="Tubulin/FtsZ, GTPase domain"/>
    <property type="match status" value="1"/>
</dbReference>
<keyword evidence="12" id="KW-0342">GTP-binding</keyword>
<evidence type="ECO:0000256" key="5">
    <source>
        <dbReference type="ARBA" id="ARBA00022490"/>
    </source>
</evidence>
<dbReference type="PROSITE" id="PS00227">
    <property type="entry name" value="TUBULIN"/>
    <property type="match status" value="1"/>
</dbReference>
<dbReference type="GO" id="GO:0005525">
    <property type="term" value="F:GTP binding"/>
    <property type="evidence" value="ECO:0007669"/>
    <property type="project" value="UniProtKB-KW"/>
</dbReference>
<comment type="caution">
    <text evidence="23">The sequence shown here is derived from an EMBL/GenBank/DDBJ whole genome shotgun (WGS) entry which is preliminary data.</text>
</comment>
<dbReference type="SUPFAM" id="SSF52490">
    <property type="entry name" value="Tubulin nucleotide-binding domain-like"/>
    <property type="match status" value="1"/>
</dbReference>
<dbReference type="FunFam" id="1.10.287.600:FF:000005">
    <property type="entry name" value="Tubulin alpha chain"/>
    <property type="match status" value="1"/>
</dbReference>
<evidence type="ECO:0000256" key="11">
    <source>
        <dbReference type="ARBA" id="ARBA00022842"/>
    </source>
</evidence>
<keyword evidence="24" id="KW-1185">Reference proteome</keyword>
<evidence type="ECO:0000259" key="21">
    <source>
        <dbReference type="SMART" id="SM00865"/>
    </source>
</evidence>
<dbReference type="Gene3D" id="3.60.15.10">
    <property type="entry name" value="Ribonuclease Z/Hydroxyacylglutathione hydrolase-like"/>
    <property type="match status" value="1"/>
</dbReference>
<dbReference type="InterPro" id="IPR025069">
    <property type="entry name" value="Cpsf2_C"/>
</dbReference>
<dbReference type="PANTHER" id="PTHR45922">
    <property type="entry name" value="CLEAVAGE AND POLYADENYLATION SPECIFICITY FACTOR SUBUNIT 2"/>
    <property type="match status" value="1"/>
</dbReference>
<dbReference type="Pfam" id="PF16661">
    <property type="entry name" value="Lactamase_B_6"/>
    <property type="match status" value="1"/>
</dbReference>
<dbReference type="Gene3D" id="3.30.1330.20">
    <property type="entry name" value="Tubulin/FtsZ, C-terminal domain"/>
    <property type="match status" value="1"/>
</dbReference>
<dbReference type="Gene3D" id="1.10.287.600">
    <property type="entry name" value="Helix hairpin bin"/>
    <property type="match status" value="1"/>
</dbReference>
<dbReference type="GO" id="GO:0006398">
    <property type="term" value="P:mRNA 3'-end processing by stem-loop binding and cleavage"/>
    <property type="evidence" value="ECO:0007669"/>
    <property type="project" value="InterPro"/>
</dbReference>
<evidence type="ECO:0000313" key="24">
    <source>
        <dbReference type="Proteomes" id="UP000284842"/>
    </source>
</evidence>
<keyword evidence="13" id="KW-0206">Cytoskeleton</keyword>
<evidence type="ECO:0000256" key="12">
    <source>
        <dbReference type="ARBA" id="ARBA00023134"/>
    </source>
</evidence>
<dbReference type="Proteomes" id="UP000284842">
    <property type="component" value="Unassembled WGS sequence"/>
</dbReference>
<evidence type="ECO:0000256" key="4">
    <source>
        <dbReference type="ARBA" id="ARBA00009636"/>
    </source>
</evidence>
<reference evidence="23 24" key="1">
    <citation type="journal article" date="2018" name="Evol. Lett.">
        <title>Horizontal gene cluster transfer increased hallucinogenic mushroom diversity.</title>
        <authorList>
            <person name="Reynolds H.T."/>
            <person name="Vijayakumar V."/>
            <person name="Gluck-Thaler E."/>
            <person name="Korotkin H.B."/>
            <person name="Matheny P.B."/>
            <person name="Slot J.C."/>
        </authorList>
    </citation>
    <scope>NUCLEOTIDE SEQUENCE [LARGE SCALE GENOMIC DNA]</scope>
    <source>
        <strain evidence="23 24">2629</strain>
    </source>
</reference>
<feature type="region of interest" description="Disordered" evidence="19">
    <location>
        <begin position="126"/>
        <end position="160"/>
    </location>
</feature>
<dbReference type="SMART" id="SM00864">
    <property type="entry name" value="Tubulin"/>
    <property type="match status" value="1"/>
</dbReference>
<dbReference type="PRINTS" id="PR01162">
    <property type="entry name" value="ALPHATUBULIN"/>
</dbReference>
<dbReference type="CDD" id="cd16293">
    <property type="entry name" value="CPSF2-like_MBL-fold"/>
    <property type="match status" value="1"/>
</dbReference>
<dbReference type="InterPro" id="IPR027075">
    <property type="entry name" value="CPSF2"/>
</dbReference>
<dbReference type="InterPro" id="IPR022712">
    <property type="entry name" value="Beta_Casp"/>
</dbReference>
<dbReference type="PRINTS" id="PR01161">
    <property type="entry name" value="TUBULIN"/>
</dbReference>
<dbReference type="InParanoid" id="A0A409YLU4"/>
<dbReference type="InterPro" id="IPR023123">
    <property type="entry name" value="Tubulin_C"/>
</dbReference>
<feature type="domain" description="Tubulin/FtsZ GTPase" evidence="20">
    <location>
        <begin position="942"/>
        <end position="1139"/>
    </location>
</feature>
<keyword evidence="6 17" id="KW-0507">mRNA processing</keyword>
<comment type="catalytic activity">
    <reaction evidence="16">
        <text>GTP + H2O = GDP + phosphate + H(+)</text>
        <dbReference type="Rhea" id="RHEA:19669"/>
        <dbReference type="ChEBI" id="CHEBI:15377"/>
        <dbReference type="ChEBI" id="CHEBI:15378"/>
        <dbReference type="ChEBI" id="CHEBI:37565"/>
        <dbReference type="ChEBI" id="CHEBI:43474"/>
        <dbReference type="ChEBI" id="CHEBI:58189"/>
    </reaction>
    <physiologicalReaction direction="left-to-right" evidence="16">
        <dbReference type="Rhea" id="RHEA:19670"/>
    </physiologicalReaction>
</comment>
<dbReference type="FunCoup" id="A0A409YLU4">
    <property type="interactions" value="786"/>
</dbReference>
<evidence type="ECO:0000256" key="2">
    <source>
        <dbReference type="ARBA" id="ARBA00004123"/>
    </source>
</evidence>
<dbReference type="InterPro" id="IPR018316">
    <property type="entry name" value="Tubulin/FtsZ_2-layer-sand-dom"/>
</dbReference>
<feature type="compositionally biased region" description="Basic and acidic residues" evidence="19">
    <location>
        <begin position="503"/>
        <end position="513"/>
    </location>
</feature>
<feature type="compositionally biased region" description="Basic and acidic residues" evidence="19">
    <location>
        <begin position="126"/>
        <end position="140"/>
    </location>
</feature>
<dbReference type="Pfam" id="PF03953">
    <property type="entry name" value="Tubulin_C"/>
    <property type="match status" value="1"/>
</dbReference>
<evidence type="ECO:0000256" key="14">
    <source>
        <dbReference type="ARBA" id="ARBA00023242"/>
    </source>
</evidence>
<feature type="region of interest" description="Disordered" evidence="19">
    <location>
        <begin position="503"/>
        <end position="579"/>
    </location>
</feature>
<keyword evidence="11" id="KW-0460">Magnesium</keyword>
<dbReference type="GO" id="GO:0016787">
    <property type="term" value="F:hydrolase activity"/>
    <property type="evidence" value="ECO:0007669"/>
    <property type="project" value="UniProtKB-KW"/>
</dbReference>
<feature type="domain" description="Beta-Casp" evidence="22">
    <location>
        <begin position="305"/>
        <end position="453"/>
    </location>
</feature>
<dbReference type="InterPro" id="IPR036525">
    <property type="entry name" value="Tubulin/FtsZ_GTPase_sf"/>
</dbReference>
<dbReference type="GO" id="GO:0005874">
    <property type="term" value="C:microtubule"/>
    <property type="evidence" value="ECO:0007669"/>
    <property type="project" value="UniProtKB-KW"/>
</dbReference>
<evidence type="ECO:0000256" key="7">
    <source>
        <dbReference type="ARBA" id="ARBA00022701"/>
    </source>
</evidence>
<evidence type="ECO:0000313" key="23">
    <source>
        <dbReference type="EMBL" id="PPR04049.1"/>
    </source>
</evidence>
<comment type="similarity">
    <text evidence="17">Belongs to the metallo-beta-lactamase superfamily. RNA-metabolizing metallo-beta-lactamase-like family. CPSF2/YSH1 subfamily.</text>
</comment>
<feature type="coiled-coil region" evidence="18">
    <location>
        <begin position="1311"/>
        <end position="1338"/>
    </location>
</feature>
<keyword evidence="10" id="KW-0378">Hydrolase</keyword>
<dbReference type="CDD" id="cd02186">
    <property type="entry name" value="alpha_tubulin"/>
    <property type="match status" value="1"/>
</dbReference>
<feature type="domain" description="Tubulin/FtsZ 2-layer sandwich" evidence="21">
    <location>
        <begin position="1141"/>
        <end position="1286"/>
    </location>
</feature>
<dbReference type="SUPFAM" id="SSF56281">
    <property type="entry name" value="Metallo-hydrolase/oxidoreductase"/>
    <property type="match status" value="1"/>
</dbReference>
<comment type="function">
    <text evidence="15">Tubulin is the major constituent of microtubules, a cylinder consisting of laterally associated linear protofilaments composed of alpha- and beta-tubulin heterodimers. Microtubules grow by the addition of GTP-tubulin dimers to the microtubule end, where a stabilizing cap forms. Below the cap, tubulin dimers are in GDP-bound state, owing to GTPase activity of alpha-tubulin.</text>
</comment>
<keyword evidence="18" id="KW-0175">Coiled coil</keyword>
<dbReference type="GO" id="GO:0005200">
    <property type="term" value="F:structural constituent of cytoskeleton"/>
    <property type="evidence" value="ECO:0007669"/>
    <property type="project" value="InterPro"/>
</dbReference>
<dbReference type="GO" id="GO:0046872">
    <property type="term" value="F:metal ion binding"/>
    <property type="evidence" value="ECO:0007669"/>
    <property type="project" value="UniProtKB-KW"/>
</dbReference>
<feature type="compositionally biased region" description="Acidic residues" evidence="19">
    <location>
        <begin position="526"/>
        <end position="544"/>
    </location>
</feature>
<dbReference type="InterPro" id="IPR003008">
    <property type="entry name" value="Tubulin_FtsZ_GTPase"/>
</dbReference>
<evidence type="ECO:0000256" key="15">
    <source>
        <dbReference type="ARBA" id="ARBA00034296"/>
    </source>
</evidence>
<organism evidence="23 24">
    <name type="scientific">Panaeolus cyanescens</name>
    <dbReference type="NCBI Taxonomy" id="181874"/>
    <lineage>
        <taxon>Eukaryota</taxon>
        <taxon>Fungi</taxon>
        <taxon>Dikarya</taxon>
        <taxon>Basidiomycota</taxon>
        <taxon>Agaricomycotina</taxon>
        <taxon>Agaricomycetes</taxon>
        <taxon>Agaricomycetidae</taxon>
        <taxon>Agaricales</taxon>
        <taxon>Agaricineae</taxon>
        <taxon>Galeropsidaceae</taxon>
        <taxon>Panaeolus</taxon>
    </lineage>
</organism>
<dbReference type="FunFam" id="3.40.50.1440:FF:000008">
    <property type="entry name" value="Tubulin alpha chain"/>
    <property type="match status" value="1"/>
</dbReference>
<dbReference type="EMBL" id="NHTK01000995">
    <property type="protein sequence ID" value="PPR04049.1"/>
    <property type="molecule type" value="Genomic_DNA"/>
</dbReference>
<dbReference type="FunFam" id="3.30.1330.20:FF:000001">
    <property type="entry name" value="Tubulin alpha chain"/>
    <property type="match status" value="1"/>
</dbReference>
<evidence type="ECO:0000259" key="20">
    <source>
        <dbReference type="SMART" id="SM00864"/>
    </source>
</evidence>
<dbReference type="InterPro" id="IPR002452">
    <property type="entry name" value="Alpha_tubulin"/>
</dbReference>
<evidence type="ECO:0000256" key="19">
    <source>
        <dbReference type="SAM" id="MobiDB-lite"/>
    </source>
</evidence>
<dbReference type="GO" id="GO:0003723">
    <property type="term" value="F:RNA binding"/>
    <property type="evidence" value="ECO:0007669"/>
    <property type="project" value="UniProtKB-KW"/>
</dbReference>
<protein>
    <recommendedName>
        <fullName evidence="17">Cleavage and polyadenylation specificity factor subunit 2</fullName>
    </recommendedName>
    <alternativeName>
        <fullName evidence="17">Cleavage and polyadenylation specificity factor 100 kDa subunit</fullName>
    </alternativeName>
</protein>
<feature type="region of interest" description="Disordered" evidence="19">
    <location>
        <begin position="350"/>
        <end position="376"/>
    </location>
</feature>
<comment type="subcellular location">
    <subcellularLocation>
        <location evidence="3">Cytoplasm</location>
        <location evidence="3">Cytoskeleton</location>
    </subcellularLocation>
    <subcellularLocation>
        <location evidence="2 17">Nucleus</location>
    </subcellularLocation>
</comment>
<proteinExistence type="inferred from homology"/>
<evidence type="ECO:0000256" key="10">
    <source>
        <dbReference type="ARBA" id="ARBA00022801"/>
    </source>
</evidence>
<dbReference type="OrthoDB" id="64353at2759"/>
<dbReference type="Pfam" id="PF10996">
    <property type="entry name" value="Beta-Casp"/>
    <property type="match status" value="1"/>
</dbReference>
<dbReference type="InterPro" id="IPR017975">
    <property type="entry name" value="Tubulin_CS"/>
</dbReference>
<dbReference type="InterPro" id="IPR000217">
    <property type="entry name" value="Tubulin"/>
</dbReference>
<dbReference type="GO" id="GO:0005847">
    <property type="term" value="C:mRNA cleavage and polyadenylation specificity factor complex"/>
    <property type="evidence" value="ECO:0007669"/>
    <property type="project" value="InterPro"/>
</dbReference>
<gene>
    <name evidence="23" type="ORF">CVT24_010624</name>
</gene>
<accession>A0A409YLU4</accession>
<dbReference type="InterPro" id="IPR001279">
    <property type="entry name" value="Metallo-B-lactamas"/>
</dbReference>
<name>A0A409YLU4_9AGAR</name>
<dbReference type="GO" id="GO:0007017">
    <property type="term" value="P:microtubule-based process"/>
    <property type="evidence" value="ECO:0007669"/>
    <property type="project" value="InterPro"/>
</dbReference>
<keyword evidence="14 17" id="KW-0539">Nucleus</keyword>
<evidence type="ECO:0000256" key="8">
    <source>
        <dbReference type="ARBA" id="ARBA00022723"/>
    </source>
</evidence>
<dbReference type="Pfam" id="PF13299">
    <property type="entry name" value="CPSF100_C"/>
    <property type="match status" value="1"/>
</dbReference>
<sequence length="1341" mass="148711">MITFTPLSGPSRSTTTTTPLSYLLQIDDVRILIDCGSPDWAPEKSPFQQEQSESSDNEDRPPWVEYCEALEKVAPTIDLVLLSHGDLSHCGLYPWAHSRWGLRAPAYSTLPVQAMGKVAVTEDVEGLRDEESFEGDQKQTEDEEQVKEEEMEEVKPPKAANTSRKCVATVIEVQDAFDSVNTLRYSQPTHLQGKCQGLTITPFNAGHTLGGAIWKIRSPSSGTIVYAVNINHMAERHLDATILYRQAGGLFEPLARPDLFITDVDRATVMSSTRKDREAALIDTITSTLSSRSSLLLPCDSSTRVLELLVLLDQHWNFSRLRYPICLLSRTGREMLTFIRSMIESFGGTISKEDVGEDGTGRQNQNNKRRRDEENDDEALGAFALRFKHLEIFRNPQELMQTYSSKDPKLILAVPASMSHGPSRHLFTDFAAVAGNVVLLTGRGQENTLSRFLFNKWNDSQRAEDKWDSGKIGNNVMLDGTIKLQVNRKVPLSGVELEQYQQRERAAKEKEAHQANLERNQRMLEADEDDSDSDSDSDADEEDEVRNALEGDGMDVEESAAERRRRKSEKKGDAMDWLDGDEGLTKQLLSFDIYLKGNVSKSTSFFKNANQTQRFRMFPYVEKKRRVDDYGETIDVGMWLRKGKALEEEAESEEVKDLKRKAQLEEEAKKAQKEPPYKFVSTEIEVQLACRLLFVDMEGLSNSRAVKSIVPRVNPRKMILVHGNSASTDALVDACSNIRSMTKDIYTPGFGETVQIGQQTNNFSINISDELLASLKISRFEDNEISYVKGRVVAHATSTIPTLEPISSTDDLATNQNKSLNQQVLGTRPKLSLPQSTMIGELKLTALKARLASVGVQAEFIGEGVLVCGTADRDLSDSLGGTVAVRKLGKGKIELEGSVSPVYYIAGIQIGNACWELYTLEHGLSADGRLVEGSPSASDSGFSTFFSETGSGKHVPRSLYIDLEPGVIDDVKSGTYKSLFHPETLINGKEDAANNYARGHYTVGKELIDPVMDKLRRLADNCSGLQGFFVFHSFGGGTGSGFGALLLERLSTDYGKKSKLEFCVYPAPQLSSSVVEPYNSVLTTHTTLEHSDCSFMVDNEAIYDICKKKLGVVSPSFSNLNRLIAQVVSSVTASLRFDGSLNVDLNEFQTNLVPFPRIHFPLATYAPLLSADKATHEQNSVAEMTFSCFENGNQMVKCDPKEGKYMACCLLYRGDVVPKDVQAAVASIKTKRTIQFVDWCPTGFKLGVCNEPAACVPGGDLAKTSRSLCMLSNTTAISAAWGRLDYKFDLMYSKRAFVHWYVGEGMEEGEFAEAREDLAALEKDYEEVGIDSADVEEEGEY</sequence>
<dbReference type="PANTHER" id="PTHR45922:SF1">
    <property type="entry name" value="CLEAVAGE AND POLYADENYLATION SPECIFICITY FACTOR SUBUNIT 2"/>
    <property type="match status" value="1"/>
</dbReference>
<feature type="coiled-coil region" evidence="18">
    <location>
        <begin position="645"/>
        <end position="674"/>
    </location>
</feature>
<comment type="similarity">
    <text evidence="4">Belongs to the tubulin family.</text>
</comment>
<keyword evidence="8" id="KW-0479">Metal-binding</keyword>
<keyword evidence="7" id="KW-0493">Microtubule</keyword>
<keyword evidence="5" id="KW-0963">Cytoplasm</keyword>
<evidence type="ECO:0000256" key="1">
    <source>
        <dbReference type="ARBA" id="ARBA00001946"/>
    </source>
</evidence>
<dbReference type="STRING" id="181874.A0A409YLU4"/>
<evidence type="ECO:0000256" key="3">
    <source>
        <dbReference type="ARBA" id="ARBA00004245"/>
    </source>
</evidence>
<comment type="cofactor">
    <cofactor evidence="1">
        <name>Mg(2+)</name>
        <dbReference type="ChEBI" id="CHEBI:18420"/>
    </cofactor>
</comment>
<dbReference type="InterPro" id="IPR035639">
    <property type="entry name" value="CPSF2_MBL"/>
</dbReference>
<dbReference type="SUPFAM" id="SSF55307">
    <property type="entry name" value="Tubulin C-terminal domain-like"/>
    <property type="match status" value="1"/>
</dbReference>
<dbReference type="InterPro" id="IPR037103">
    <property type="entry name" value="Tubulin/FtsZ-like_C"/>
</dbReference>
<dbReference type="SMART" id="SM01027">
    <property type="entry name" value="Beta-Casp"/>
    <property type="match status" value="1"/>
</dbReference>